<evidence type="ECO:0000313" key="4">
    <source>
        <dbReference type="Proteomes" id="UP000005408"/>
    </source>
</evidence>
<dbReference type="Proteomes" id="UP000005408">
    <property type="component" value="Unassembled WGS sequence"/>
</dbReference>
<feature type="region of interest" description="Disordered" evidence="1">
    <location>
        <begin position="50"/>
        <end position="74"/>
    </location>
</feature>
<evidence type="ECO:0000313" key="3">
    <source>
        <dbReference type="EnsemblMetazoa" id="G3095.1:cds"/>
    </source>
</evidence>
<dbReference type="InterPro" id="IPR036361">
    <property type="entry name" value="SAP_dom_sf"/>
</dbReference>
<feature type="domain" description="SAP" evidence="2">
    <location>
        <begin position="5"/>
        <end position="39"/>
    </location>
</feature>
<evidence type="ECO:0000259" key="2">
    <source>
        <dbReference type="PROSITE" id="PS50800"/>
    </source>
</evidence>
<protein>
    <recommendedName>
        <fullName evidence="2">SAP domain-containing protein</fullName>
    </recommendedName>
</protein>
<proteinExistence type="predicted"/>
<dbReference type="Gene3D" id="1.10.720.30">
    <property type="entry name" value="SAP domain"/>
    <property type="match status" value="1"/>
</dbReference>
<name>A0A8W8M4N4_MAGGI</name>
<sequence>MAKNYGSMTIPQLKLELDKFGAKKSGRKRELVERLEAYARNAHCSRAEPAGQAYTMDLPDPDSYQDLNSDKSFP</sequence>
<dbReference type="PROSITE" id="PS50800">
    <property type="entry name" value="SAP"/>
    <property type="match status" value="1"/>
</dbReference>
<reference evidence="3" key="1">
    <citation type="submission" date="2022-08" db="UniProtKB">
        <authorList>
            <consortium name="EnsemblMetazoa"/>
        </authorList>
    </citation>
    <scope>IDENTIFICATION</scope>
    <source>
        <strain evidence="3">05x7-T-G4-1.051#20</strain>
    </source>
</reference>
<dbReference type="SUPFAM" id="SSF68906">
    <property type="entry name" value="SAP domain"/>
    <property type="match status" value="1"/>
</dbReference>
<dbReference type="InterPro" id="IPR003034">
    <property type="entry name" value="SAP_dom"/>
</dbReference>
<feature type="compositionally biased region" description="Polar residues" evidence="1">
    <location>
        <begin position="65"/>
        <end position="74"/>
    </location>
</feature>
<accession>A0A8W8M4N4</accession>
<dbReference type="SMART" id="SM00513">
    <property type="entry name" value="SAP"/>
    <property type="match status" value="1"/>
</dbReference>
<dbReference type="EnsemblMetazoa" id="G3095.1">
    <property type="protein sequence ID" value="G3095.1:cds"/>
    <property type="gene ID" value="G3095"/>
</dbReference>
<evidence type="ECO:0000256" key="1">
    <source>
        <dbReference type="SAM" id="MobiDB-lite"/>
    </source>
</evidence>
<keyword evidence="4" id="KW-1185">Reference proteome</keyword>
<dbReference type="Pfam" id="PF02037">
    <property type="entry name" value="SAP"/>
    <property type="match status" value="1"/>
</dbReference>
<organism evidence="3 4">
    <name type="scientific">Magallana gigas</name>
    <name type="common">Pacific oyster</name>
    <name type="synonym">Crassostrea gigas</name>
    <dbReference type="NCBI Taxonomy" id="29159"/>
    <lineage>
        <taxon>Eukaryota</taxon>
        <taxon>Metazoa</taxon>
        <taxon>Spiralia</taxon>
        <taxon>Lophotrochozoa</taxon>
        <taxon>Mollusca</taxon>
        <taxon>Bivalvia</taxon>
        <taxon>Autobranchia</taxon>
        <taxon>Pteriomorphia</taxon>
        <taxon>Ostreida</taxon>
        <taxon>Ostreoidea</taxon>
        <taxon>Ostreidae</taxon>
        <taxon>Magallana</taxon>
    </lineage>
</organism>
<dbReference type="AlphaFoldDB" id="A0A8W8M4N4"/>